<dbReference type="Proteomes" id="UP001187192">
    <property type="component" value="Unassembled WGS sequence"/>
</dbReference>
<organism evidence="1 2">
    <name type="scientific">Ficus carica</name>
    <name type="common">Common fig</name>
    <dbReference type="NCBI Taxonomy" id="3494"/>
    <lineage>
        <taxon>Eukaryota</taxon>
        <taxon>Viridiplantae</taxon>
        <taxon>Streptophyta</taxon>
        <taxon>Embryophyta</taxon>
        <taxon>Tracheophyta</taxon>
        <taxon>Spermatophyta</taxon>
        <taxon>Magnoliopsida</taxon>
        <taxon>eudicotyledons</taxon>
        <taxon>Gunneridae</taxon>
        <taxon>Pentapetalae</taxon>
        <taxon>rosids</taxon>
        <taxon>fabids</taxon>
        <taxon>Rosales</taxon>
        <taxon>Moraceae</taxon>
        <taxon>Ficeae</taxon>
        <taxon>Ficus</taxon>
    </lineage>
</organism>
<proteinExistence type="predicted"/>
<accession>A0AA88CHU2</accession>
<protein>
    <submittedName>
        <fullName evidence="1">Uncharacterized protein</fullName>
    </submittedName>
</protein>
<dbReference type="AlphaFoldDB" id="A0AA88CHU2"/>
<comment type="caution">
    <text evidence="1">The sequence shown here is derived from an EMBL/GenBank/DDBJ whole genome shotgun (WGS) entry which is preliminary data.</text>
</comment>
<name>A0AA88CHU2_FICCA</name>
<sequence length="58" mass="5891">MICTTNARKLLEIYPGYGNPGYIPTIPIVEPGISGEIPGEIPVIPATGIVGGGVEASP</sequence>
<evidence type="ECO:0000313" key="2">
    <source>
        <dbReference type="Proteomes" id="UP001187192"/>
    </source>
</evidence>
<reference evidence="1" key="1">
    <citation type="submission" date="2023-07" db="EMBL/GenBank/DDBJ databases">
        <title>draft genome sequence of fig (Ficus carica).</title>
        <authorList>
            <person name="Takahashi T."/>
            <person name="Nishimura K."/>
        </authorList>
    </citation>
    <scope>NUCLEOTIDE SEQUENCE</scope>
</reference>
<gene>
    <name evidence="1" type="ORF">TIFTF001_043144</name>
</gene>
<dbReference type="EMBL" id="BTGU01002657">
    <property type="protein sequence ID" value="GMN20678.1"/>
    <property type="molecule type" value="Genomic_DNA"/>
</dbReference>
<evidence type="ECO:0000313" key="1">
    <source>
        <dbReference type="EMBL" id="GMN20678.1"/>
    </source>
</evidence>
<keyword evidence="2" id="KW-1185">Reference proteome</keyword>